<evidence type="ECO:0000313" key="3">
    <source>
        <dbReference type="Proteomes" id="UP001195941"/>
    </source>
</evidence>
<evidence type="ECO:0000256" key="1">
    <source>
        <dbReference type="SAM" id="SignalP"/>
    </source>
</evidence>
<gene>
    <name evidence="2" type="ORF">IT775_02600</name>
</gene>
<protein>
    <recommendedName>
        <fullName evidence="4">Chalcone isomerase domain-containing protein</fullName>
    </recommendedName>
</protein>
<dbReference type="Proteomes" id="UP001195941">
    <property type="component" value="Unassembled WGS sequence"/>
</dbReference>
<keyword evidence="3" id="KW-1185">Reference proteome</keyword>
<reference evidence="2 3" key="1">
    <citation type="journal article" date="2021" name="Arch. Microbiol.">
        <title>Thalassobius aquimarinus sp. nov., isolated from the Sea of Japan seashore.</title>
        <authorList>
            <person name="Kurilenko V.V."/>
            <person name="Romanenko L.A."/>
            <person name="Chernysheva N.Y."/>
            <person name="Velansky P.V."/>
            <person name="Tekutyeva L.A."/>
            <person name="Isaeva M.P."/>
            <person name="Mikhailov V.V."/>
        </authorList>
    </citation>
    <scope>NUCLEOTIDE SEQUENCE [LARGE SCALE GENOMIC DNA]</scope>
    <source>
        <strain evidence="2 3">KMM 8518</strain>
    </source>
</reference>
<dbReference type="EMBL" id="JADMKU010000002">
    <property type="protein sequence ID" value="MBR9650010.1"/>
    <property type="molecule type" value="Genomic_DNA"/>
</dbReference>
<name>A0ABS5HM23_9RHOB</name>
<accession>A0ABS5HM23</accession>
<comment type="caution">
    <text evidence="2">The sequence shown here is derived from an EMBL/GenBank/DDBJ whole genome shotgun (WGS) entry which is preliminary data.</text>
</comment>
<organism evidence="2 3">
    <name type="scientific">Thalassovita aquimarina</name>
    <dbReference type="NCBI Taxonomy" id="2785917"/>
    <lineage>
        <taxon>Bacteria</taxon>
        <taxon>Pseudomonadati</taxon>
        <taxon>Pseudomonadota</taxon>
        <taxon>Alphaproteobacteria</taxon>
        <taxon>Rhodobacterales</taxon>
        <taxon>Roseobacteraceae</taxon>
        <taxon>Thalassovita</taxon>
    </lineage>
</organism>
<dbReference type="RefSeq" id="WP_212699527.1">
    <property type="nucleotide sequence ID" value="NZ_JADMKU010000002.1"/>
</dbReference>
<keyword evidence="1" id="KW-0732">Signal</keyword>
<sequence>MRNIVLSSALILAPVFAQDSTVEAALPDAELRGTATFRFVGLPIYEARLFTEAGAPLDWNKDFGLELKYLRSLSERDLVESTMREFKRTGDAVPVRDQLERCFNDVRKGDRFFAVSKGQNQIGFWHNGKRVCTLSHPQIKTRFMAIFLGENTRSKSFTRKLKGE</sequence>
<evidence type="ECO:0008006" key="4">
    <source>
        <dbReference type="Google" id="ProtNLM"/>
    </source>
</evidence>
<proteinExistence type="predicted"/>
<feature type="signal peptide" evidence="1">
    <location>
        <begin position="1"/>
        <end position="17"/>
    </location>
</feature>
<feature type="chain" id="PRO_5046275527" description="Chalcone isomerase domain-containing protein" evidence="1">
    <location>
        <begin position="18"/>
        <end position="164"/>
    </location>
</feature>
<evidence type="ECO:0000313" key="2">
    <source>
        <dbReference type="EMBL" id="MBR9650010.1"/>
    </source>
</evidence>